<dbReference type="Gene3D" id="3.20.20.70">
    <property type="entry name" value="Aldolase class I"/>
    <property type="match status" value="1"/>
</dbReference>
<protein>
    <recommendedName>
        <fullName evidence="8">7-carboxy-7-deazaguanine synthase</fullName>
        <shortName evidence="8">CDG synthase</shortName>
        <ecNumber evidence="8">4.3.99.3</ecNumber>
    </recommendedName>
    <alternativeName>
        <fullName evidence="8">Queuosine biosynthesis protein QueE</fullName>
    </alternativeName>
</protein>
<feature type="binding site" evidence="8">
    <location>
        <begin position="50"/>
        <end position="52"/>
    </location>
    <ligand>
        <name>S-adenosyl-L-methionine</name>
        <dbReference type="ChEBI" id="CHEBI:59789"/>
    </ligand>
</feature>
<dbReference type="CDD" id="cd01335">
    <property type="entry name" value="Radical_SAM"/>
    <property type="match status" value="1"/>
</dbReference>
<dbReference type="EMBL" id="FRBQ01000003">
    <property type="protein sequence ID" value="SHM09667.1"/>
    <property type="molecule type" value="Genomic_DNA"/>
</dbReference>
<dbReference type="PROSITE" id="PS51918">
    <property type="entry name" value="RADICAL_SAM"/>
    <property type="match status" value="1"/>
</dbReference>
<keyword evidence="4 8" id="KW-0460">Magnesium</keyword>
<dbReference type="InterPro" id="IPR013785">
    <property type="entry name" value="Aldolase_TIM"/>
</dbReference>
<evidence type="ECO:0000259" key="9">
    <source>
        <dbReference type="PROSITE" id="PS51918"/>
    </source>
</evidence>
<keyword evidence="8" id="KW-0671">Queuosine biosynthesis</keyword>
<dbReference type="STRING" id="1220495.SAMN05216288_3028"/>
<dbReference type="PIRSF" id="PIRSF000370">
    <property type="entry name" value="QueE"/>
    <property type="match status" value="1"/>
</dbReference>
<keyword evidence="11" id="KW-1185">Reference proteome</keyword>
<keyword evidence="5 8" id="KW-0408">Iron</keyword>
<reference evidence="11" key="1">
    <citation type="submission" date="2016-11" db="EMBL/GenBank/DDBJ databases">
        <authorList>
            <person name="Varghese N."/>
            <person name="Submissions S."/>
        </authorList>
    </citation>
    <scope>NUCLEOTIDE SEQUENCE [LARGE SCALE GENOMIC DNA]</scope>
    <source>
        <strain evidence="11">CECT 8089</strain>
    </source>
</reference>
<comment type="cofactor">
    <cofactor evidence="8">
        <name>[4Fe-4S] cluster</name>
        <dbReference type="ChEBI" id="CHEBI:49883"/>
    </cofactor>
    <text evidence="8">Binds 1 [4Fe-4S] cluster. The cluster is coordinated with 3 cysteines and an exchangeable S-adenosyl-L-methionine.</text>
</comment>
<dbReference type="NCBIfam" id="TIGR04349">
    <property type="entry name" value="rSAM_QueE_gams"/>
    <property type="match status" value="1"/>
</dbReference>
<comment type="similarity">
    <text evidence="8">Belongs to the radical SAM superfamily. 7-carboxy-7-deazaguanine synthase family.</text>
</comment>
<dbReference type="InterPro" id="IPR007197">
    <property type="entry name" value="rSAM"/>
</dbReference>
<keyword evidence="6 8" id="KW-0411">Iron-sulfur</keyword>
<dbReference type="InterPro" id="IPR024924">
    <property type="entry name" value="7-CO-7-deazaguanine_synth-like"/>
</dbReference>
<evidence type="ECO:0000313" key="10">
    <source>
        <dbReference type="EMBL" id="SHM09667.1"/>
    </source>
</evidence>
<keyword evidence="1 8" id="KW-0004">4Fe-4S</keyword>
<gene>
    <name evidence="8" type="primary">queE</name>
    <name evidence="10" type="ORF">SAMN05216288_3028</name>
</gene>
<evidence type="ECO:0000313" key="11">
    <source>
        <dbReference type="Proteomes" id="UP000184305"/>
    </source>
</evidence>
<dbReference type="InterPro" id="IPR027621">
    <property type="entry name" value="rSAM_QueE_gams"/>
</dbReference>
<comment type="function">
    <text evidence="8">Catalyzes the complex heterocyclic radical-mediated conversion of 6-carboxy-5,6,7,8-tetrahydropterin (CPH4) to 7-carboxy-7-deazaguanine (CDG), a step common to the biosynthetic pathways of all 7-deazapurine-containing compounds.</text>
</comment>
<accession>A0A1M7G169</accession>
<evidence type="ECO:0000256" key="8">
    <source>
        <dbReference type="HAMAP-Rule" id="MF_00917"/>
    </source>
</evidence>
<feature type="binding site" evidence="8">
    <location>
        <position position="83"/>
    </location>
    <ligand>
        <name>substrate</name>
    </ligand>
</feature>
<dbReference type="PANTHER" id="PTHR42836">
    <property type="entry name" value="7-CARBOXY-7-DEAZAGUANINE SYNTHASE"/>
    <property type="match status" value="1"/>
</dbReference>
<keyword evidence="7 8" id="KW-0456">Lyase</keyword>
<keyword evidence="3 8" id="KW-0479">Metal-binding</keyword>
<feature type="binding site" evidence="8">
    <location>
        <position position="51"/>
    </location>
    <ligand>
        <name>[4Fe-4S] cluster</name>
        <dbReference type="ChEBI" id="CHEBI:49883"/>
        <note>4Fe-4S-S-AdoMet</note>
    </ligand>
</feature>
<dbReference type="GO" id="GO:1904047">
    <property type="term" value="F:S-adenosyl-L-methionine binding"/>
    <property type="evidence" value="ECO:0007669"/>
    <property type="project" value="UniProtKB-UniRule"/>
</dbReference>
<comment type="caution">
    <text evidence="8">Lacks conserved residue(s) required for the propagation of feature annotation.</text>
</comment>
<dbReference type="InterPro" id="IPR058240">
    <property type="entry name" value="rSAM_sf"/>
</dbReference>
<dbReference type="Proteomes" id="UP000184305">
    <property type="component" value="Unassembled WGS sequence"/>
</dbReference>
<feature type="binding site" evidence="8">
    <location>
        <position position="53"/>
    </location>
    <ligand>
        <name>Mg(2+)</name>
        <dbReference type="ChEBI" id="CHEBI:18420"/>
    </ligand>
</feature>
<dbReference type="SUPFAM" id="SSF102114">
    <property type="entry name" value="Radical SAM enzymes"/>
    <property type="match status" value="1"/>
</dbReference>
<evidence type="ECO:0000256" key="1">
    <source>
        <dbReference type="ARBA" id="ARBA00022485"/>
    </source>
</evidence>
<feature type="binding site" evidence="8">
    <location>
        <position position="85"/>
    </location>
    <ligand>
        <name>S-adenosyl-L-methionine</name>
        <dbReference type="ChEBI" id="CHEBI:59789"/>
    </ligand>
</feature>
<dbReference type="UniPathway" id="UPA00391"/>
<feature type="binding site" evidence="8">
    <location>
        <begin position="25"/>
        <end position="27"/>
    </location>
    <ligand>
        <name>substrate</name>
    </ligand>
</feature>
<evidence type="ECO:0000256" key="6">
    <source>
        <dbReference type="ARBA" id="ARBA00023014"/>
    </source>
</evidence>
<proteinExistence type="inferred from homology"/>
<evidence type="ECO:0000256" key="5">
    <source>
        <dbReference type="ARBA" id="ARBA00023004"/>
    </source>
</evidence>
<comment type="cofactor">
    <cofactor evidence="8">
        <name>S-adenosyl-L-methionine</name>
        <dbReference type="ChEBI" id="CHEBI:59789"/>
    </cofactor>
    <text evidence="8">Binds 1 S-adenosyl-L-methionine per subunit.</text>
</comment>
<comment type="pathway">
    <text evidence="8">Purine metabolism; 7-cyano-7-deazaguanine biosynthesis.</text>
</comment>
<dbReference type="GO" id="GO:0051539">
    <property type="term" value="F:4 iron, 4 sulfur cluster binding"/>
    <property type="evidence" value="ECO:0007669"/>
    <property type="project" value="UniProtKB-UniRule"/>
</dbReference>
<dbReference type="AlphaFoldDB" id="A0A1M7G169"/>
<feature type="binding site" evidence="8">
    <location>
        <position position="40"/>
    </location>
    <ligand>
        <name>substrate</name>
    </ligand>
</feature>
<evidence type="ECO:0000256" key="7">
    <source>
        <dbReference type="ARBA" id="ARBA00023239"/>
    </source>
</evidence>
<comment type="catalytic activity">
    <reaction evidence="8">
        <text>6-carboxy-5,6,7,8-tetrahydropterin + H(+) = 7-carboxy-7-carbaguanine + NH4(+)</text>
        <dbReference type="Rhea" id="RHEA:27974"/>
        <dbReference type="ChEBI" id="CHEBI:15378"/>
        <dbReference type="ChEBI" id="CHEBI:28938"/>
        <dbReference type="ChEBI" id="CHEBI:61032"/>
        <dbReference type="ChEBI" id="CHEBI:61036"/>
        <dbReference type="EC" id="4.3.99.3"/>
    </reaction>
</comment>
<keyword evidence="2 8" id="KW-0949">S-adenosyl-L-methionine</keyword>
<dbReference type="SFLD" id="SFLDS00029">
    <property type="entry name" value="Radical_SAM"/>
    <property type="match status" value="1"/>
</dbReference>
<comment type="subunit">
    <text evidence="8">Homodimer.</text>
</comment>
<organism evidence="10 11">
    <name type="scientific">Phytopseudomonas punonensis</name>
    <dbReference type="NCBI Taxonomy" id="1220495"/>
    <lineage>
        <taxon>Bacteria</taxon>
        <taxon>Pseudomonadati</taxon>
        <taxon>Pseudomonadota</taxon>
        <taxon>Gammaproteobacteria</taxon>
        <taxon>Pseudomonadales</taxon>
        <taxon>Pseudomonadaceae</taxon>
        <taxon>Phytopseudomonas</taxon>
    </lineage>
</organism>
<dbReference type="PANTHER" id="PTHR42836:SF1">
    <property type="entry name" value="7-CARBOXY-7-DEAZAGUANINE SYNTHASE"/>
    <property type="match status" value="1"/>
</dbReference>
<evidence type="ECO:0000256" key="4">
    <source>
        <dbReference type="ARBA" id="ARBA00022842"/>
    </source>
</evidence>
<dbReference type="HAMAP" id="MF_00917">
    <property type="entry name" value="QueE"/>
    <property type="match status" value="1"/>
</dbReference>
<dbReference type="GO" id="GO:0016840">
    <property type="term" value="F:carbon-nitrogen lyase activity"/>
    <property type="evidence" value="ECO:0007669"/>
    <property type="project" value="UniProtKB-UniRule"/>
</dbReference>
<dbReference type="EC" id="4.3.99.3" evidence="8"/>
<feature type="binding site" evidence="8">
    <location>
        <position position="44"/>
    </location>
    <ligand>
        <name>[4Fe-4S] cluster</name>
        <dbReference type="ChEBI" id="CHEBI:49883"/>
        <note>4Fe-4S-S-AdoMet</note>
    </ligand>
</feature>
<comment type="cofactor">
    <cofactor evidence="8">
        <name>Mg(2+)</name>
        <dbReference type="ChEBI" id="CHEBI:18420"/>
    </cofactor>
</comment>
<dbReference type="GO" id="GO:0000287">
    <property type="term" value="F:magnesium ion binding"/>
    <property type="evidence" value="ECO:0007669"/>
    <property type="project" value="UniProtKB-UniRule"/>
</dbReference>
<dbReference type="Pfam" id="PF04055">
    <property type="entry name" value="Radical_SAM"/>
    <property type="match status" value="1"/>
</dbReference>
<feature type="binding site" evidence="8">
    <location>
        <position position="48"/>
    </location>
    <ligand>
        <name>[4Fe-4S] cluster</name>
        <dbReference type="ChEBI" id="CHEBI:49883"/>
        <note>4Fe-4S-S-AdoMet</note>
    </ligand>
</feature>
<sequence>MACFAVTPVAHMKDTLRITEIFFSLQGEARTAGLPTVFVRLTGCPLRCQYCDTAYAFSGGELLSLETILERVASYRPRYICVTGGEPLAQPNCIPLLEKLCDAGYEVSLETSGALDVSAVDPRVSKVVDLKTPGSAEMGRNRYENIEHLQPHDQVKFVICSREDYDWSVSKVIQYGLAERVDEVLFSPSHGQVSGRQLAEWVIADNLPVRMQLQLHKILWNDEPGH</sequence>
<feature type="domain" description="Radical SAM core" evidence="9">
    <location>
        <begin position="31"/>
        <end position="222"/>
    </location>
</feature>
<name>A0A1M7G169_9GAMM</name>
<evidence type="ECO:0000256" key="2">
    <source>
        <dbReference type="ARBA" id="ARBA00022691"/>
    </source>
</evidence>
<evidence type="ECO:0000256" key="3">
    <source>
        <dbReference type="ARBA" id="ARBA00022723"/>
    </source>
</evidence>
<dbReference type="GO" id="GO:0008616">
    <property type="term" value="P:tRNA queuosine(34) biosynthetic process"/>
    <property type="evidence" value="ECO:0007669"/>
    <property type="project" value="UniProtKB-UniRule"/>
</dbReference>